<protein>
    <recommendedName>
        <fullName evidence="5">DUF1190 domain-containing protein</fullName>
    </recommendedName>
</protein>
<sequence length="282" mass="30774">MIRKLSASLLALTLVLSSVACTSPEGYSTSQPAPQPPQETTVPAAASSITDGAYPVQQATYDDSSGEYSLMLLNTAPGQSMFRSANLPLARLTDEEVTGGKMSELRVENGQPALYLAPDFRIEYVHNVTETQTDPQTGQEQVVIVRREPSFWTPFAGALAGQAVGSLLFRPQYYMPPIYQPGVALVGHGGYGRSYSEAVSHYQSRHQAPPAEYRNRQYRASGRLRSPGTTAPRVNTNRPSGNGVGNSNLRRNNRRNERARPSNGSFGSSRRSAPSRRSGRRR</sequence>
<dbReference type="STRING" id="549789.NIES30_11530"/>
<keyword evidence="4" id="KW-1185">Reference proteome</keyword>
<evidence type="ECO:0000256" key="1">
    <source>
        <dbReference type="SAM" id="MobiDB-lite"/>
    </source>
</evidence>
<feature type="signal peptide" evidence="2">
    <location>
        <begin position="1"/>
        <end position="20"/>
    </location>
</feature>
<dbReference type="PROSITE" id="PS51257">
    <property type="entry name" value="PROKAR_LIPOPROTEIN"/>
    <property type="match status" value="1"/>
</dbReference>
<evidence type="ECO:0000313" key="3">
    <source>
        <dbReference type="EMBL" id="OKH48122.1"/>
    </source>
</evidence>
<feature type="compositionally biased region" description="Basic residues" evidence="1">
    <location>
        <begin position="273"/>
        <end position="282"/>
    </location>
</feature>
<feature type="compositionally biased region" description="Polar residues" evidence="1">
    <location>
        <begin position="227"/>
        <end position="239"/>
    </location>
</feature>
<dbReference type="OrthoDB" id="462679at2"/>
<reference evidence="3 4" key="1">
    <citation type="submission" date="2016-11" db="EMBL/GenBank/DDBJ databases">
        <title>Draft Genome Sequences of Nine Cyanobacterial Strains from Diverse Habitats.</title>
        <authorList>
            <person name="Zhu T."/>
            <person name="Hou S."/>
            <person name="Lu X."/>
            <person name="Hess W.R."/>
        </authorList>
    </citation>
    <scope>NUCLEOTIDE SEQUENCE [LARGE SCALE GENOMIC DNA]</scope>
    <source>
        <strain evidence="3 4">NIES-30</strain>
    </source>
</reference>
<comment type="caution">
    <text evidence="3">The sequence shown here is derived from an EMBL/GenBank/DDBJ whole genome shotgun (WGS) entry which is preliminary data.</text>
</comment>
<dbReference type="EMBL" id="MRCG01000007">
    <property type="protein sequence ID" value="OKH48122.1"/>
    <property type="molecule type" value="Genomic_DNA"/>
</dbReference>
<feature type="region of interest" description="Disordered" evidence="1">
    <location>
        <begin position="198"/>
        <end position="282"/>
    </location>
</feature>
<feature type="compositionally biased region" description="Low complexity" evidence="1">
    <location>
        <begin position="261"/>
        <end position="272"/>
    </location>
</feature>
<evidence type="ECO:0000313" key="4">
    <source>
        <dbReference type="Proteomes" id="UP000185557"/>
    </source>
</evidence>
<proteinExistence type="predicted"/>
<gene>
    <name evidence="3" type="ORF">NIES30_11530</name>
</gene>
<evidence type="ECO:0000256" key="2">
    <source>
        <dbReference type="SAM" id="SignalP"/>
    </source>
</evidence>
<accession>A0A1U7J5Z4</accession>
<name>A0A1U7J5Z4_9CYAN</name>
<dbReference type="Proteomes" id="UP000185557">
    <property type="component" value="Unassembled WGS sequence"/>
</dbReference>
<feature type="region of interest" description="Disordered" evidence="1">
    <location>
        <begin position="24"/>
        <end position="45"/>
    </location>
</feature>
<dbReference type="AlphaFoldDB" id="A0A1U7J5Z4"/>
<evidence type="ECO:0008006" key="5">
    <source>
        <dbReference type="Google" id="ProtNLM"/>
    </source>
</evidence>
<feature type="chain" id="PRO_5013069723" description="DUF1190 domain-containing protein" evidence="2">
    <location>
        <begin position="21"/>
        <end position="282"/>
    </location>
</feature>
<keyword evidence="2" id="KW-0732">Signal</keyword>
<organism evidence="3 4">
    <name type="scientific">Phormidium tenue NIES-30</name>
    <dbReference type="NCBI Taxonomy" id="549789"/>
    <lineage>
        <taxon>Bacteria</taxon>
        <taxon>Bacillati</taxon>
        <taxon>Cyanobacteriota</taxon>
        <taxon>Cyanophyceae</taxon>
        <taxon>Oscillatoriophycideae</taxon>
        <taxon>Oscillatoriales</taxon>
        <taxon>Oscillatoriaceae</taxon>
        <taxon>Phormidium</taxon>
    </lineage>
</organism>